<dbReference type="PANTHER" id="PTHR22576:SF37">
    <property type="entry name" value="MUCOSA-ASSOCIATED LYMPHOID TISSUE LYMPHOMA TRANSLOCATION PROTEIN 1"/>
    <property type="match status" value="1"/>
</dbReference>
<dbReference type="RefSeq" id="WP_267118606.1">
    <property type="nucleotide sequence ID" value="NZ_JANFWR010000029.1"/>
</dbReference>
<proteinExistence type="predicted"/>
<reference evidence="2 3" key="1">
    <citation type="submission" date="2022-06" db="EMBL/GenBank/DDBJ databases">
        <title>Dynamics of rice microbiomes reveals core vertical transmitted seed endophytes.</title>
        <authorList>
            <person name="Liao K."/>
            <person name="Zhang X."/>
        </authorList>
    </citation>
    <scope>NUCLEOTIDE SEQUENCE [LARGE SCALE GENOMIC DNA]</scope>
    <source>
        <strain evidence="2 3">YT10-10-1</strain>
    </source>
</reference>
<gene>
    <name evidence="2" type="ORF">NB700_003437</name>
</gene>
<evidence type="ECO:0000313" key="3">
    <source>
        <dbReference type="Proteomes" id="UP001320843"/>
    </source>
</evidence>
<organism evidence="2 3">
    <name type="scientific">Xanthomonas sacchari</name>
    <dbReference type="NCBI Taxonomy" id="56458"/>
    <lineage>
        <taxon>Bacteria</taxon>
        <taxon>Pseudomonadati</taxon>
        <taxon>Pseudomonadota</taxon>
        <taxon>Gammaproteobacteria</taxon>
        <taxon>Lysobacterales</taxon>
        <taxon>Lysobacteraceae</taxon>
        <taxon>Xanthomonas</taxon>
    </lineage>
</organism>
<dbReference type="EMBL" id="JANFWR010000029">
    <property type="protein sequence ID" value="MCW0400881.1"/>
    <property type="molecule type" value="Genomic_DNA"/>
</dbReference>
<dbReference type="PANTHER" id="PTHR22576">
    <property type="entry name" value="MUCOSA ASSOCIATED LYMPHOID TISSUE LYMPHOMA TRANSLOCATION PROTEIN 1/PARACASPASE"/>
    <property type="match status" value="1"/>
</dbReference>
<evidence type="ECO:0000313" key="2">
    <source>
        <dbReference type="EMBL" id="MCW0400881.1"/>
    </source>
</evidence>
<accession>A0ABT3DZW8</accession>
<protein>
    <recommendedName>
        <fullName evidence="1">Peptidase C14 caspase domain-containing protein</fullName>
    </recommendedName>
</protein>
<dbReference type="Pfam" id="PF00656">
    <property type="entry name" value="Peptidase_C14"/>
    <property type="match status" value="1"/>
</dbReference>
<comment type="caution">
    <text evidence="2">The sequence shown here is derived from an EMBL/GenBank/DDBJ whole genome shotgun (WGS) entry which is preliminary data.</text>
</comment>
<feature type="domain" description="Peptidase C14 caspase" evidence="1">
    <location>
        <begin position="1"/>
        <end position="201"/>
    </location>
</feature>
<dbReference type="SUPFAM" id="SSF52129">
    <property type="entry name" value="Caspase-like"/>
    <property type="match status" value="1"/>
</dbReference>
<name>A0ABT3DZW8_9XANT</name>
<dbReference type="InterPro" id="IPR011600">
    <property type="entry name" value="Pept_C14_caspase"/>
</dbReference>
<dbReference type="InterPro" id="IPR029030">
    <property type="entry name" value="Caspase-like_dom_sf"/>
</dbReference>
<sequence>MRKALIVGVDHYEHIGNLRGCVNDAHSVKATLERNADGTVNFVTPRLITGGPAEIVTRKDLKEAVRELFADDAEIALFYFAGHGHIEDTGGYLCAGDCKHGDDGLSLDEIMTLAKESPALNKVIILDSCHGGIAGSKGNSKGSAEIVTGMTILTASTADQYALESGGSQPGGVFTGLLVDALNGAAANLVGDVTPGSVYAHIDQSLGPWAGQRPVFKTNVKSFVSLRKAVAPIPLSDLQAIAIHFPSPSYQFPLDPSYEPERNEQQICDQKIPPPDPNKTAVFGVLQRYVKVNLVRPVGATHMWHAAMESKSCELTVLGEHYRNLVAKGMI</sequence>
<evidence type="ECO:0000259" key="1">
    <source>
        <dbReference type="Pfam" id="PF00656"/>
    </source>
</evidence>
<dbReference type="Gene3D" id="3.40.50.1460">
    <property type="match status" value="1"/>
</dbReference>
<dbReference type="InterPro" id="IPR052039">
    <property type="entry name" value="Caspase-related_regulators"/>
</dbReference>
<dbReference type="Proteomes" id="UP001320843">
    <property type="component" value="Unassembled WGS sequence"/>
</dbReference>
<keyword evidence="3" id="KW-1185">Reference proteome</keyword>